<dbReference type="Pfam" id="PF23259">
    <property type="entry name" value="CHX17_C"/>
    <property type="match status" value="1"/>
</dbReference>
<dbReference type="PANTHER" id="PTHR32468">
    <property type="entry name" value="CATION/H + ANTIPORTER"/>
    <property type="match status" value="1"/>
</dbReference>
<evidence type="ECO:0000256" key="5">
    <source>
        <dbReference type="ARBA" id="ARBA00022958"/>
    </source>
</evidence>
<dbReference type="GO" id="GO:0015297">
    <property type="term" value="F:antiporter activity"/>
    <property type="evidence" value="ECO:0007669"/>
    <property type="project" value="InterPro"/>
</dbReference>
<name>A0A068U000_COFCA</name>
<feature type="transmembrane region" description="Helical" evidence="10">
    <location>
        <begin position="293"/>
        <end position="312"/>
    </location>
</feature>
<comment type="subcellular location">
    <subcellularLocation>
        <location evidence="1">Membrane</location>
        <topology evidence="1">Multi-pass membrane protein</topology>
    </subcellularLocation>
</comment>
<evidence type="ECO:0000259" key="12">
    <source>
        <dbReference type="Pfam" id="PF23256"/>
    </source>
</evidence>
<dbReference type="Gene3D" id="1.20.1530.20">
    <property type="match status" value="1"/>
</dbReference>
<feature type="domain" description="Cation/H(+) antiporter C-terminal" evidence="13">
    <location>
        <begin position="612"/>
        <end position="770"/>
    </location>
</feature>
<dbReference type="Proteomes" id="UP000295252">
    <property type="component" value="Chromosome IX"/>
</dbReference>
<reference evidence="15" key="1">
    <citation type="journal article" date="2014" name="Science">
        <title>The coffee genome provides insight into the convergent evolution of caffeine biosynthesis.</title>
        <authorList>
            <person name="Denoeud F."/>
            <person name="Carretero-Paulet L."/>
            <person name="Dereeper A."/>
            <person name="Droc G."/>
            <person name="Guyot R."/>
            <person name="Pietrella M."/>
            <person name="Zheng C."/>
            <person name="Alberti A."/>
            <person name="Anthony F."/>
            <person name="Aprea G."/>
            <person name="Aury J.M."/>
            <person name="Bento P."/>
            <person name="Bernard M."/>
            <person name="Bocs S."/>
            <person name="Campa C."/>
            <person name="Cenci A."/>
            <person name="Combes M.C."/>
            <person name="Crouzillat D."/>
            <person name="Da Silva C."/>
            <person name="Daddiego L."/>
            <person name="De Bellis F."/>
            <person name="Dussert S."/>
            <person name="Garsmeur O."/>
            <person name="Gayraud T."/>
            <person name="Guignon V."/>
            <person name="Jahn K."/>
            <person name="Jamilloux V."/>
            <person name="Joet T."/>
            <person name="Labadie K."/>
            <person name="Lan T."/>
            <person name="Leclercq J."/>
            <person name="Lepelley M."/>
            <person name="Leroy T."/>
            <person name="Li L.T."/>
            <person name="Librado P."/>
            <person name="Lopez L."/>
            <person name="Munoz A."/>
            <person name="Noel B."/>
            <person name="Pallavicini A."/>
            <person name="Perrotta G."/>
            <person name="Poncet V."/>
            <person name="Pot D."/>
            <person name="Priyono X."/>
            <person name="Rigoreau M."/>
            <person name="Rouard M."/>
            <person name="Rozas J."/>
            <person name="Tranchant-Dubreuil C."/>
            <person name="VanBuren R."/>
            <person name="Zhang Q."/>
            <person name="Andrade A.C."/>
            <person name="Argout X."/>
            <person name="Bertrand B."/>
            <person name="de Kochko A."/>
            <person name="Graziosi G."/>
            <person name="Henry R.J."/>
            <person name="Jayarama X."/>
            <person name="Ming R."/>
            <person name="Nagai C."/>
            <person name="Rounsley S."/>
            <person name="Sankoff D."/>
            <person name="Giuliano G."/>
            <person name="Albert V.A."/>
            <person name="Wincker P."/>
            <person name="Lashermes P."/>
        </authorList>
    </citation>
    <scope>NUCLEOTIDE SEQUENCE [LARGE SCALE GENOMIC DNA]</scope>
    <source>
        <strain evidence="15">cv. DH200-94</strain>
    </source>
</reference>
<keyword evidence="4 10" id="KW-0812">Transmembrane</keyword>
<feature type="domain" description="Cation/H(+) antiporter central" evidence="12">
    <location>
        <begin position="470"/>
        <end position="604"/>
    </location>
</feature>
<dbReference type="InterPro" id="IPR038770">
    <property type="entry name" value="Na+/solute_symporter_sf"/>
</dbReference>
<dbReference type="Pfam" id="PF23256">
    <property type="entry name" value="CHX17_2nd"/>
    <property type="match status" value="1"/>
</dbReference>
<dbReference type="Gramene" id="CDP01826">
    <property type="protein sequence ID" value="CDP01826"/>
    <property type="gene ID" value="GSCOC_T00036997001"/>
</dbReference>
<evidence type="ECO:0000259" key="13">
    <source>
        <dbReference type="Pfam" id="PF23259"/>
    </source>
</evidence>
<evidence type="ECO:0000256" key="3">
    <source>
        <dbReference type="ARBA" id="ARBA00022538"/>
    </source>
</evidence>
<dbReference type="InterPro" id="IPR057290">
    <property type="entry name" value="CHX17_C"/>
</dbReference>
<dbReference type="GO" id="GO:0006885">
    <property type="term" value="P:regulation of pH"/>
    <property type="evidence" value="ECO:0007669"/>
    <property type="project" value="TreeGrafter"/>
</dbReference>
<dbReference type="GO" id="GO:0016020">
    <property type="term" value="C:membrane"/>
    <property type="evidence" value="ECO:0007669"/>
    <property type="project" value="UniProtKB-SubCell"/>
</dbReference>
<evidence type="ECO:0000256" key="1">
    <source>
        <dbReference type="ARBA" id="ARBA00004141"/>
    </source>
</evidence>
<proteinExistence type="inferred from homology"/>
<evidence type="ECO:0000313" key="14">
    <source>
        <dbReference type="EMBL" id="CDP01826.1"/>
    </source>
</evidence>
<dbReference type="PhylomeDB" id="A0A068U000"/>
<dbReference type="GO" id="GO:0006813">
    <property type="term" value="P:potassium ion transport"/>
    <property type="evidence" value="ECO:0007669"/>
    <property type="project" value="UniProtKB-KW"/>
</dbReference>
<dbReference type="EMBL" id="HG739091">
    <property type="protein sequence ID" value="CDP01826.1"/>
    <property type="molecule type" value="Genomic_DNA"/>
</dbReference>
<feature type="transmembrane region" description="Helical" evidence="10">
    <location>
        <begin position="146"/>
        <end position="168"/>
    </location>
</feature>
<evidence type="ECO:0000256" key="4">
    <source>
        <dbReference type="ARBA" id="ARBA00022692"/>
    </source>
</evidence>
<feature type="transmembrane region" description="Helical" evidence="10">
    <location>
        <begin position="324"/>
        <end position="349"/>
    </location>
</feature>
<dbReference type="GO" id="GO:1902600">
    <property type="term" value="P:proton transmembrane transport"/>
    <property type="evidence" value="ECO:0007669"/>
    <property type="project" value="InterPro"/>
</dbReference>
<feature type="transmembrane region" description="Helical" evidence="10">
    <location>
        <begin position="361"/>
        <end position="382"/>
    </location>
</feature>
<feature type="transmembrane region" description="Helical" evidence="10">
    <location>
        <begin position="394"/>
        <end position="414"/>
    </location>
</feature>
<feature type="transmembrane region" description="Helical" evidence="10">
    <location>
        <begin position="211"/>
        <end position="233"/>
    </location>
</feature>
<comment type="similarity">
    <text evidence="9">Belongs to the monovalent cation:proton antiporter 2 (CPA2) transporter (TC 2.A.37) family. CHX (TC 2.A.37.4) subfamily.</text>
</comment>
<dbReference type="GO" id="GO:0012505">
    <property type="term" value="C:endomembrane system"/>
    <property type="evidence" value="ECO:0007669"/>
    <property type="project" value="TreeGrafter"/>
</dbReference>
<keyword evidence="7" id="KW-0406">Ion transport</keyword>
<keyword evidence="5" id="KW-0630">Potassium</keyword>
<protein>
    <submittedName>
        <fullName evidence="14">Uncharacterized protein</fullName>
    </submittedName>
</protein>
<evidence type="ECO:0000256" key="2">
    <source>
        <dbReference type="ARBA" id="ARBA00022448"/>
    </source>
</evidence>
<keyword evidence="6 10" id="KW-1133">Transmembrane helix</keyword>
<evidence type="ECO:0000256" key="7">
    <source>
        <dbReference type="ARBA" id="ARBA00023065"/>
    </source>
</evidence>
<feature type="domain" description="Cation/H+ exchanger transmembrane" evidence="11">
    <location>
        <begin position="31"/>
        <end position="415"/>
    </location>
</feature>
<keyword evidence="8 10" id="KW-0472">Membrane</keyword>
<dbReference type="PANTHER" id="PTHR32468:SF18">
    <property type="entry name" value="CATION_H(+) ANTIPORTER 1"/>
    <property type="match status" value="1"/>
</dbReference>
<feature type="transmembrane region" description="Helical" evidence="10">
    <location>
        <begin position="12"/>
        <end position="39"/>
    </location>
</feature>
<evidence type="ECO:0000256" key="6">
    <source>
        <dbReference type="ARBA" id="ARBA00022989"/>
    </source>
</evidence>
<evidence type="ECO:0000256" key="10">
    <source>
        <dbReference type="SAM" id="Phobius"/>
    </source>
</evidence>
<feature type="transmembrane region" description="Helical" evidence="10">
    <location>
        <begin position="268"/>
        <end position="286"/>
    </location>
</feature>
<dbReference type="InParanoid" id="A0A068U000"/>
<dbReference type="AlphaFoldDB" id="A0A068U000"/>
<evidence type="ECO:0000256" key="8">
    <source>
        <dbReference type="ARBA" id="ARBA00023136"/>
    </source>
</evidence>
<gene>
    <name evidence="14" type="ORF">GSCOC_T00036997001</name>
</gene>
<feature type="transmembrane region" description="Helical" evidence="10">
    <location>
        <begin position="112"/>
        <end position="134"/>
    </location>
</feature>
<organism evidence="14 15">
    <name type="scientific">Coffea canephora</name>
    <name type="common">Robusta coffee</name>
    <dbReference type="NCBI Taxonomy" id="49390"/>
    <lineage>
        <taxon>Eukaryota</taxon>
        <taxon>Viridiplantae</taxon>
        <taxon>Streptophyta</taxon>
        <taxon>Embryophyta</taxon>
        <taxon>Tracheophyta</taxon>
        <taxon>Spermatophyta</taxon>
        <taxon>Magnoliopsida</taxon>
        <taxon>eudicotyledons</taxon>
        <taxon>Gunneridae</taxon>
        <taxon>Pentapetalae</taxon>
        <taxon>asterids</taxon>
        <taxon>lamiids</taxon>
        <taxon>Gentianales</taxon>
        <taxon>Rubiaceae</taxon>
        <taxon>Ixoroideae</taxon>
        <taxon>Gardenieae complex</taxon>
        <taxon>Bertiereae - Coffeeae clade</taxon>
        <taxon>Coffeeae</taxon>
        <taxon>Coffea</taxon>
    </lineage>
</organism>
<evidence type="ECO:0000259" key="11">
    <source>
        <dbReference type="Pfam" id="PF00999"/>
    </source>
</evidence>
<dbReference type="OrthoDB" id="671744at2759"/>
<dbReference type="Pfam" id="PF00999">
    <property type="entry name" value="Na_H_Exchanger"/>
    <property type="match status" value="1"/>
</dbReference>
<keyword evidence="2" id="KW-0813">Transport</keyword>
<dbReference type="InterPro" id="IPR050794">
    <property type="entry name" value="CPA2_transporter"/>
</dbReference>
<accession>A0A068U000</accession>
<sequence length="781" mass="85762">MSDPRPGACQVIFAVNPIISMSMQVSCILVISHFFHLLLKPLGQPGPVAQILAGFVIGPSGLSMIPKVNEFFFPSVAGDYYEIMAMQARIVIMFLIGLEMDFPYLIRNLRPVSIIAGSSCLMCTFFAIAMTSFIYDVTDSHDHAVIMGTIITVVLANTSSPIVVRLAADLKISTSDVGRMAISSSLLGDFYAVILLVIVTASRKHYSGMRWVLLGILYFIIVIAVIILNVHLAKWLNRRNRNQKYLRNTEILCLLAIVFVTATGLETMGFSSIVACFLIGLMFPRGGKATRTLLIKLTYAVHNFILPVYFGYSGFRADLTSIDSLAKFFVVFVVILLSFGGKITGTLAACSHLKIPLNEGVLIAFLMNLKGHVDILTIGIAAQDRKANPLFCNLMISAIVLNSLIWGLIITFMVRRESDILGYRHIAFESQSPDSELRLLTCVHGPRSVGTMVGLIAASKSSESIPVAAHLMHLIELPEKTNTNLMYHQKEIDEISDDDEYGGNDVVEINEAVDIFTAETGIMIHQVKVVSPLVSMYSDVCEWAEDTRASIIILPFHKYQRIDGKLESGKEGLRTTNQKILRHAPCSVAILVDRGLTAGASHVSGSESLQHVATLFFGGPDDREALGFSKRLGMHHHINLTIIRFLPTPARRELVGVNFDTKEKDILMAIPDSENDADAGVLTDFYNRYVTSGRIGYVEKYVENGAETASALRDMADMYAMFIVGKGGRAQSPLTIGLSDWEECPELGTVGDFLASPEFDLSGSVLVVQQCRPSKSEKNDP</sequence>
<dbReference type="InterPro" id="IPR006153">
    <property type="entry name" value="Cation/H_exchanger_TM"/>
</dbReference>
<feature type="transmembrane region" description="Helical" evidence="10">
    <location>
        <begin position="80"/>
        <end position="100"/>
    </location>
</feature>
<dbReference type="InterPro" id="IPR057291">
    <property type="entry name" value="CHX17_2nd"/>
</dbReference>
<keyword evidence="3" id="KW-0633">Potassium transport</keyword>
<feature type="transmembrane region" description="Helical" evidence="10">
    <location>
        <begin position="180"/>
        <end position="199"/>
    </location>
</feature>
<dbReference type="STRING" id="49390.A0A068U000"/>
<evidence type="ECO:0000256" key="9">
    <source>
        <dbReference type="ARBA" id="ARBA00038341"/>
    </source>
</evidence>
<evidence type="ECO:0000313" key="15">
    <source>
        <dbReference type="Proteomes" id="UP000295252"/>
    </source>
</evidence>
<dbReference type="OMA" id="HHRMRRW"/>
<keyword evidence="15" id="KW-1185">Reference proteome</keyword>